<evidence type="ECO:0000313" key="2">
    <source>
        <dbReference type="EMBL" id="MFD2414780.1"/>
    </source>
</evidence>
<dbReference type="RefSeq" id="WP_378259969.1">
    <property type="nucleotide sequence ID" value="NZ_JBHUKR010000001.1"/>
</dbReference>
<dbReference type="Gene3D" id="1.20.120.520">
    <property type="entry name" value="nmb1532 protein domain like"/>
    <property type="match status" value="1"/>
</dbReference>
<dbReference type="InterPro" id="IPR012312">
    <property type="entry name" value="Hemerythrin-like"/>
</dbReference>
<name>A0ABW5FII9_9PSEU</name>
<sequence length="217" mass="24088">MIPTERNMARPPLPSSPALLDHLRKLADRQLYPVAGLFLYGRHKAMFGFLDPIPNTATLGDGTLCSPTPITGIKDRLSVHETAEEELVHPEVHRRQGGKRVANARIKEEHHAKELLSTLDKIGPDAEGFDTLLRELRDDVLAHAEHEEREEFPLLRKTVDENRLRAMADTVRAAEAIAPTHPHPGVESAAANVILGPPTAVMDRTRDAIRSVLRQQS</sequence>
<comment type="caution">
    <text evidence="2">The sequence shown here is derived from an EMBL/GenBank/DDBJ whole genome shotgun (WGS) entry which is preliminary data.</text>
</comment>
<dbReference type="EMBL" id="JBHUKR010000001">
    <property type="protein sequence ID" value="MFD2414780.1"/>
    <property type="molecule type" value="Genomic_DNA"/>
</dbReference>
<protein>
    <submittedName>
        <fullName evidence="2">Hemerythrin domain-containing protein</fullName>
    </submittedName>
</protein>
<dbReference type="Proteomes" id="UP001597417">
    <property type="component" value="Unassembled WGS sequence"/>
</dbReference>
<dbReference type="PANTHER" id="PTHR35585:SF1">
    <property type="entry name" value="HHE DOMAIN PROTEIN (AFU_ORTHOLOGUE AFUA_4G00730)"/>
    <property type="match status" value="1"/>
</dbReference>
<reference evidence="3" key="1">
    <citation type="journal article" date="2019" name="Int. J. Syst. Evol. Microbiol.">
        <title>The Global Catalogue of Microorganisms (GCM) 10K type strain sequencing project: providing services to taxonomists for standard genome sequencing and annotation.</title>
        <authorList>
            <consortium name="The Broad Institute Genomics Platform"/>
            <consortium name="The Broad Institute Genome Sequencing Center for Infectious Disease"/>
            <person name="Wu L."/>
            <person name="Ma J."/>
        </authorList>
    </citation>
    <scope>NUCLEOTIDE SEQUENCE [LARGE SCALE GENOMIC DNA]</scope>
    <source>
        <strain evidence="3">CGMCC 4.7645</strain>
    </source>
</reference>
<evidence type="ECO:0000313" key="3">
    <source>
        <dbReference type="Proteomes" id="UP001597417"/>
    </source>
</evidence>
<organism evidence="2 3">
    <name type="scientific">Amycolatopsis pigmentata</name>
    <dbReference type="NCBI Taxonomy" id="450801"/>
    <lineage>
        <taxon>Bacteria</taxon>
        <taxon>Bacillati</taxon>
        <taxon>Actinomycetota</taxon>
        <taxon>Actinomycetes</taxon>
        <taxon>Pseudonocardiales</taxon>
        <taxon>Pseudonocardiaceae</taxon>
        <taxon>Amycolatopsis</taxon>
    </lineage>
</organism>
<feature type="domain" description="Hemerythrin-like" evidence="1">
    <location>
        <begin position="73"/>
        <end position="155"/>
    </location>
</feature>
<evidence type="ECO:0000259" key="1">
    <source>
        <dbReference type="Pfam" id="PF01814"/>
    </source>
</evidence>
<gene>
    <name evidence="2" type="ORF">ACFSXZ_00350</name>
</gene>
<proteinExistence type="predicted"/>
<keyword evidence="3" id="KW-1185">Reference proteome</keyword>
<dbReference type="PANTHER" id="PTHR35585">
    <property type="entry name" value="HHE DOMAIN PROTEIN (AFU_ORTHOLOGUE AFUA_4G00730)"/>
    <property type="match status" value="1"/>
</dbReference>
<dbReference type="Pfam" id="PF01814">
    <property type="entry name" value="Hemerythrin"/>
    <property type="match status" value="1"/>
</dbReference>
<accession>A0ABW5FII9</accession>